<evidence type="ECO:0000256" key="1">
    <source>
        <dbReference type="SAM" id="Phobius"/>
    </source>
</evidence>
<sequence length="214" mass="22984">MTTTTSVSIDWTTFSAIATVIAALATATAAIATAWMAGMTKRSIQQVEKHHQDSYRPILVIAPYGNAIPIDRSTLLKLAPKGAGFFSSTGAFESTYIIAGLLTNIGVGPALNVRLVLRIMGIDGYGINCELTPVPTCEGRGGKSDYSFRVPFQPRGGFNDTDVQLSTGPSWEIILEYEDVFGHRFHTIHSKNLQIPWTVCGTGSPPPGRSPLTV</sequence>
<keyword evidence="1" id="KW-0472">Membrane</keyword>
<reference evidence="2" key="1">
    <citation type="submission" date="2018-10" db="EMBL/GenBank/DDBJ databases">
        <authorList>
            <person name="Plewniak F."/>
        </authorList>
    </citation>
    <scope>NUCLEOTIDE SEQUENCE</scope>
</reference>
<name>A0A3P3ZP70_9ZZZZ</name>
<organism evidence="2">
    <name type="scientific">mine drainage metagenome</name>
    <dbReference type="NCBI Taxonomy" id="410659"/>
    <lineage>
        <taxon>unclassified sequences</taxon>
        <taxon>metagenomes</taxon>
        <taxon>ecological metagenomes</taxon>
    </lineage>
</organism>
<evidence type="ECO:0000313" key="2">
    <source>
        <dbReference type="EMBL" id="VAY88676.1"/>
    </source>
</evidence>
<accession>A0A3P3ZP70</accession>
<feature type="transmembrane region" description="Helical" evidence="1">
    <location>
        <begin position="12"/>
        <end position="37"/>
    </location>
</feature>
<dbReference type="EMBL" id="UOYP01000284">
    <property type="protein sequence ID" value="VAY88676.1"/>
    <property type="molecule type" value="Genomic_DNA"/>
</dbReference>
<keyword evidence="1" id="KW-1133">Transmembrane helix</keyword>
<dbReference type="AlphaFoldDB" id="A0A3P3ZP70"/>
<gene>
    <name evidence="2" type="ORF">CARN8_3540002</name>
</gene>
<keyword evidence="1" id="KW-0812">Transmembrane</keyword>
<protein>
    <submittedName>
        <fullName evidence="2">Uncharacterized protein</fullName>
    </submittedName>
</protein>
<proteinExistence type="predicted"/>